<evidence type="ECO:0000313" key="6">
    <source>
        <dbReference type="EMBL" id="CAG5957978.1"/>
    </source>
</evidence>
<dbReference type="Proteomes" id="UP000677803">
    <property type="component" value="Unassembled WGS sequence"/>
</dbReference>
<evidence type="ECO:0000256" key="2">
    <source>
        <dbReference type="SAM" id="MobiDB-lite"/>
    </source>
</evidence>
<dbReference type="PANTHER" id="PTHR10083">
    <property type="entry name" value="KUNITZ-TYPE PROTEASE INHIBITOR-RELATED"/>
    <property type="match status" value="1"/>
</dbReference>
<feature type="region of interest" description="Disordered" evidence="2">
    <location>
        <begin position="190"/>
        <end position="215"/>
    </location>
</feature>
<dbReference type="InterPro" id="IPR050098">
    <property type="entry name" value="TFPI/VKTCI-like"/>
</dbReference>
<keyword evidence="3" id="KW-0472">Membrane</keyword>
<keyword evidence="4" id="KW-0732">Signal</keyword>
<protein>
    <submittedName>
        <fullName evidence="6">(Atlantic silverside) hypothetical protein</fullName>
    </submittedName>
</protein>
<sequence length="215" mass="24078">MKTLLLVGIVFSTLHISNSVLQEFCNAPPDGGQGKLFLFSVFYDPTSDQCKPFFYQGEGGNNNRFLNERECMRNCSERAENLYPMQAVKACHYKHERGGCSGHYLRYYYDSVHNKCKKFIWTGCLGNGNRFFSHESCNATCAGIHDDGEELEEDEPDTPIAIICGVLLSVIILSIIITVTVLTVQSKKKKAMKTREKSTNPQSDAPLQEGGIEMT</sequence>
<gene>
    <name evidence="6" type="ORF">MMEN_LOCUS14837</name>
</gene>
<dbReference type="GO" id="GO:0005615">
    <property type="term" value="C:extracellular space"/>
    <property type="evidence" value="ECO:0007669"/>
    <property type="project" value="TreeGrafter"/>
</dbReference>
<dbReference type="PROSITE" id="PS00280">
    <property type="entry name" value="BPTI_KUNITZ_1"/>
    <property type="match status" value="1"/>
</dbReference>
<feature type="transmembrane region" description="Helical" evidence="3">
    <location>
        <begin position="160"/>
        <end position="184"/>
    </location>
</feature>
<evidence type="ECO:0000313" key="7">
    <source>
        <dbReference type="Proteomes" id="UP000677803"/>
    </source>
</evidence>
<dbReference type="SMART" id="SM00131">
    <property type="entry name" value="KU"/>
    <property type="match status" value="2"/>
</dbReference>
<dbReference type="CDD" id="cd22593">
    <property type="entry name" value="Kunitz_conkunitzin"/>
    <property type="match status" value="1"/>
</dbReference>
<dbReference type="Gene3D" id="4.10.410.10">
    <property type="entry name" value="Pancreatic trypsin inhibitor Kunitz domain"/>
    <property type="match status" value="2"/>
</dbReference>
<dbReference type="PROSITE" id="PS50279">
    <property type="entry name" value="BPTI_KUNITZ_2"/>
    <property type="match status" value="2"/>
</dbReference>
<comment type="caution">
    <text evidence="6">The sequence shown here is derived from an EMBL/GenBank/DDBJ whole genome shotgun (WGS) entry which is preliminary data.</text>
</comment>
<keyword evidence="3" id="KW-1133">Transmembrane helix</keyword>
<accession>A0A8S4BLB6</accession>
<dbReference type="AlphaFoldDB" id="A0A8S4BLB6"/>
<dbReference type="OrthoDB" id="4473401at2759"/>
<dbReference type="PANTHER" id="PTHR10083:SF373">
    <property type="entry name" value="SERINE PEPTIDASE INHIBITOR, KUNITZ TYPE, 2"/>
    <property type="match status" value="1"/>
</dbReference>
<reference evidence="6" key="1">
    <citation type="submission" date="2021-05" db="EMBL/GenBank/DDBJ databases">
        <authorList>
            <person name="Tigano A."/>
        </authorList>
    </citation>
    <scope>NUCLEOTIDE SEQUENCE</scope>
</reference>
<dbReference type="GO" id="GO:0004867">
    <property type="term" value="F:serine-type endopeptidase inhibitor activity"/>
    <property type="evidence" value="ECO:0007669"/>
    <property type="project" value="InterPro"/>
</dbReference>
<keyword evidence="1" id="KW-1015">Disulfide bond</keyword>
<evidence type="ECO:0000256" key="4">
    <source>
        <dbReference type="SAM" id="SignalP"/>
    </source>
</evidence>
<evidence type="ECO:0000256" key="3">
    <source>
        <dbReference type="SAM" id="Phobius"/>
    </source>
</evidence>
<organism evidence="6 7">
    <name type="scientific">Menidia menidia</name>
    <name type="common">Atlantic silverside</name>
    <dbReference type="NCBI Taxonomy" id="238744"/>
    <lineage>
        <taxon>Eukaryota</taxon>
        <taxon>Metazoa</taxon>
        <taxon>Chordata</taxon>
        <taxon>Craniata</taxon>
        <taxon>Vertebrata</taxon>
        <taxon>Euteleostomi</taxon>
        <taxon>Actinopterygii</taxon>
        <taxon>Neopterygii</taxon>
        <taxon>Teleostei</taxon>
        <taxon>Neoteleostei</taxon>
        <taxon>Acanthomorphata</taxon>
        <taxon>Ovalentaria</taxon>
        <taxon>Atherinomorphae</taxon>
        <taxon>Atheriniformes</taxon>
        <taxon>Atherinopsidae</taxon>
        <taxon>Menidiinae</taxon>
        <taxon>Menidia</taxon>
    </lineage>
</organism>
<dbReference type="EMBL" id="CAJRST010022223">
    <property type="protein sequence ID" value="CAG5957978.1"/>
    <property type="molecule type" value="Genomic_DNA"/>
</dbReference>
<dbReference type="Pfam" id="PF00014">
    <property type="entry name" value="Kunitz_BPTI"/>
    <property type="match status" value="2"/>
</dbReference>
<dbReference type="InterPro" id="IPR020901">
    <property type="entry name" value="Prtase_inh_Kunz-CS"/>
</dbReference>
<proteinExistence type="predicted"/>
<feature type="chain" id="PRO_5035836307" evidence="4">
    <location>
        <begin position="20"/>
        <end position="215"/>
    </location>
</feature>
<dbReference type="SUPFAM" id="SSF57362">
    <property type="entry name" value="BPTI-like"/>
    <property type="match status" value="2"/>
</dbReference>
<keyword evidence="3" id="KW-0812">Transmembrane</keyword>
<evidence type="ECO:0000259" key="5">
    <source>
        <dbReference type="PROSITE" id="PS50279"/>
    </source>
</evidence>
<dbReference type="InterPro" id="IPR036880">
    <property type="entry name" value="Kunitz_BPTI_sf"/>
</dbReference>
<dbReference type="PRINTS" id="PR00759">
    <property type="entry name" value="BASICPTASE"/>
</dbReference>
<name>A0A8S4BLB6_9TELE</name>
<dbReference type="InterPro" id="IPR002223">
    <property type="entry name" value="Kunitz_BPTI"/>
</dbReference>
<keyword evidence="7" id="KW-1185">Reference proteome</keyword>
<dbReference type="CDD" id="cd00109">
    <property type="entry name" value="Kunitz-type"/>
    <property type="match status" value="1"/>
</dbReference>
<feature type="domain" description="BPTI/Kunitz inhibitor" evidence="5">
    <location>
        <begin position="25"/>
        <end position="75"/>
    </location>
</feature>
<feature type="domain" description="BPTI/Kunitz inhibitor" evidence="5">
    <location>
        <begin position="91"/>
        <end position="141"/>
    </location>
</feature>
<evidence type="ECO:0000256" key="1">
    <source>
        <dbReference type="ARBA" id="ARBA00023157"/>
    </source>
</evidence>
<feature type="signal peptide" evidence="4">
    <location>
        <begin position="1"/>
        <end position="19"/>
    </location>
</feature>